<sequence>MCPDHVTVEVDARSQMSLLGAFGFRRNPPRRSIVRSMPTAAQCPDEGQSRSPAFKCTNHCVYRPDAQHLSAASTAPKPEPGRTTKTFTIFISETVHAIENDDHNGAVIHHICEGTYNKAHFQPDLERTLPKESKITGHYIHIAFPLLDSLTAHQKTREHDRRLAPIRIMIELLIKGVESSKSFADFLPKYLAIDR</sequence>
<name>A0A0H2S403_9AGAM</name>
<dbReference type="AlphaFoldDB" id="A0A0H2S403"/>
<gene>
    <name evidence="1" type="ORF">SCHPADRAFT_891381</name>
</gene>
<accession>A0A0H2S403</accession>
<dbReference type="InParanoid" id="A0A0H2S403"/>
<dbReference type="Proteomes" id="UP000053477">
    <property type="component" value="Unassembled WGS sequence"/>
</dbReference>
<evidence type="ECO:0000313" key="2">
    <source>
        <dbReference type="Proteomes" id="UP000053477"/>
    </source>
</evidence>
<evidence type="ECO:0000313" key="1">
    <source>
        <dbReference type="EMBL" id="KLO11691.1"/>
    </source>
</evidence>
<proteinExistence type="predicted"/>
<keyword evidence="2" id="KW-1185">Reference proteome</keyword>
<dbReference type="EMBL" id="KQ085994">
    <property type="protein sequence ID" value="KLO11691.1"/>
    <property type="molecule type" value="Genomic_DNA"/>
</dbReference>
<reference evidence="1 2" key="1">
    <citation type="submission" date="2015-04" db="EMBL/GenBank/DDBJ databases">
        <title>Complete genome sequence of Schizopora paradoxa KUC8140, a cosmopolitan wood degrader in East Asia.</title>
        <authorList>
            <consortium name="DOE Joint Genome Institute"/>
            <person name="Min B."/>
            <person name="Park H."/>
            <person name="Jang Y."/>
            <person name="Kim J.-J."/>
            <person name="Kim K.H."/>
            <person name="Pangilinan J."/>
            <person name="Lipzen A."/>
            <person name="Riley R."/>
            <person name="Grigoriev I.V."/>
            <person name="Spatafora J.W."/>
            <person name="Choi I.-G."/>
        </authorList>
    </citation>
    <scope>NUCLEOTIDE SEQUENCE [LARGE SCALE GENOMIC DNA]</scope>
    <source>
        <strain evidence="1 2">KUC8140</strain>
    </source>
</reference>
<organism evidence="1 2">
    <name type="scientific">Schizopora paradoxa</name>
    <dbReference type="NCBI Taxonomy" id="27342"/>
    <lineage>
        <taxon>Eukaryota</taxon>
        <taxon>Fungi</taxon>
        <taxon>Dikarya</taxon>
        <taxon>Basidiomycota</taxon>
        <taxon>Agaricomycotina</taxon>
        <taxon>Agaricomycetes</taxon>
        <taxon>Hymenochaetales</taxon>
        <taxon>Schizoporaceae</taxon>
        <taxon>Schizopora</taxon>
    </lineage>
</organism>
<protein>
    <submittedName>
        <fullName evidence="1">Uncharacterized protein</fullName>
    </submittedName>
</protein>